<dbReference type="OrthoDB" id="2365019at2759"/>
<evidence type="ECO:0000313" key="2">
    <source>
        <dbReference type="Proteomes" id="UP000789405"/>
    </source>
</evidence>
<gene>
    <name evidence="1" type="ORF">DERYTH_LOCUS2940</name>
</gene>
<keyword evidence="2" id="KW-1185">Reference proteome</keyword>
<protein>
    <submittedName>
        <fullName evidence="1">18324_t:CDS:1</fullName>
    </submittedName>
</protein>
<comment type="caution">
    <text evidence="1">The sequence shown here is derived from an EMBL/GenBank/DDBJ whole genome shotgun (WGS) entry which is preliminary data.</text>
</comment>
<organism evidence="1 2">
    <name type="scientific">Dentiscutata erythropus</name>
    <dbReference type="NCBI Taxonomy" id="1348616"/>
    <lineage>
        <taxon>Eukaryota</taxon>
        <taxon>Fungi</taxon>
        <taxon>Fungi incertae sedis</taxon>
        <taxon>Mucoromycota</taxon>
        <taxon>Glomeromycotina</taxon>
        <taxon>Glomeromycetes</taxon>
        <taxon>Diversisporales</taxon>
        <taxon>Gigasporaceae</taxon>
        <taxon>Dentiscutata</taxon>
    </lineage>
</organism>
<accession>A0A9N8ZNG5</accession>
<dbReference type="SUPFAM" id="SSF53098">
    <property type="entry name" value="Ribonuclease H-like"/>
    <property type="match status" value="1"/>
</dbReference>
<sequence length="363" mass="42028">MESQSFGIHQIKKYDLRQELEGKVNNIGDASEISVLSKCLKSNHNEEWRKLLNNAANKLQTKTIKTLQSAKAITLTFNGWKNVAKQNILVLQKKDLLMEDDLKNIKIIAVVTDLSSGYAAARHKLRKELSTIIWLPCFAHQANLCIVDIFKSSQSFFTTIKQAVPFSNSRNKYPNKKALLLSQPVTSILDDRKFFNDLRILKAILKPFVEAIVLLEKNNTCLYYVLICFEHFSQILSKSETDDQEIQEFKSIMIKCLEKSSNISFVKLYKYAQIYYEMWAENKPQTLANKMTQYHDKTFSFDDYQANQFKNTPLQFWKYVKEEAPELAFIISVNVESSTNQMIKETDSSDEEIEPDCTQVVYE</sequence>
<dbReference type="AlphaFoldDB" id="A0A9N8ZNG5"/>
<dbReference type="Proteomes" id="UP000789405">
    <property type="component" value="Unassembled WGS sequence"/>
</dbReference>
<dbReference type="InterPro" id="IPR012337">
    <property type="entry name" value="RNaseH-like_sf"/>
</dbReference>
<name>A0A9N8ZNG5_9GLOM</name>
<proteinExistence type="predicted"/>
<reference evidence="1" key="1">
    <citation type="submission" date="2021-06" db="EMBL/GenBank/DDBJ databases">
        <authorList>
            <person name="Kallberg Y."/>
            <person name="Tangrot J."/>
            <person name="Rosling A."/>
        </authorList>
    </citation>
    <scope>NUCLEOTIDE SEQUENCE</scope>
    <source>
        <strain evidence="1">MA453B</strain>
    </source>
</reference>
<dbReference type="EMBL" id="CAJVPY010000980">
    <property type="protein sequence ID" value="CAG8501814.1"/>
    <property type="molecule type" value="Genomic_DNA"/>
</dbReference>
<evidence type="ECO:0000313" key="1">
    <source>
        <dbReference type="EMBL" id="CAG8501814.1"/>
    </source>
</evidence>